<dbReference type="EMBL" id="BNBD01000004">
    <property type="protein sequence ID" value="GHF44218.1"/>
    <property type="molecule type" value="Genomic_DNA"/>
</dbReference>
<accession>A0A919ED21</accession>
<protein>
    <recommendedName>
        <fullName evidence="5">Lipoprotein</fullName>
    </recommendedName>
</protein>
<reference evidence="3" key="1">
    <citation type="journal article" date="2014" name="Int. J. Syst. Evol. Microbiol.">
        <title>Complete genome sequence of Corynebacterium casei LMG S-19264T (=DSM 44701T), isolated from a smear-ripened cheese.</title>
        <authorList>
            <consortium name="US DOE Joint Genome Institute (JGI-PGF)"/>
            <person name="Walter F."/>
            <person name="Albersmeier A."/>
            <person name="Kalinowski J."/>
            <person name="Ruckert C."/>
        </authorList>
    </citation>
    <scope>NUCLEOTIDE SEQUENCE</scope>
    <source>
        <strain evidence="3">JCM 4059</strain>
    </source>
</reference>
<gene>
    <name evidence="3" type="ORF">GCM10010218_26920</name>
</gene>
<dbReference type="PROSITE" id="PS51257">
    <property type="entry name" value="PROKAR_LIPOPROTEIN"/>
    <property type="match status" value="1"/>
</dbReference>
<proteinExistence type="predicted"/>
<dbReference type="Proteomes" id="UP000638313">
    <property type="component" value="Unassembled WGS sequence"/>
</dbReference>
<evidence type="ECO:0000313" key="4">
    <source>
        <dbReference type="Proteomes" id="UP000638313"/>
    </source>
</evidence>
<comment type="caution">
    <text evidence="3">The sequence shown here is derived from an EMBL/GenBank/DDBJ whole genome shotgun (WGS) entry which is preliminary data.</text>
</comment>
<feature type="chain" id="PRO_5038102306" description="Lipoprotein" evidence="2">
    <location>
        <begin position="21"/>
        <end position="184"/>
    </location>
</feature>
<keyword evidence="4" id="KW-1185">Reference proteome</keyword>
<name>A0A919ED21_9ACTN</name>
<reference evidence="3" key="2">
    <citation type="submission" date="2020-09" db="EMBL/GenBank/DDBJ databases">
        <authorList>
            <person name="Sun Q."/>
            <person name="Ohkuma M."/>
        </authorList>
    </citation>
    <scope>NUCLEOTIDE SEQUENCE</scope>
    <source>
        <strain evidence="3">JCM 4059</strain>
    </source>
</reference>
<evidence type="ECO:0000256" key="1">
    <source>
        <dbReference type="SAM" id="MobiDB-lite"/>
    </source>
</evidence>
<organism evidence="3 4">
    <name type="scientific">Streptomyces mashuensis</name>
    <dbReference type="NCBI Taxonomy" id="33904"/>
    <lineage>
        <taxon>Bacteria</taxon>
        <taxon>Bacillati</taxon>
        <taxon>Actinomycetota</taxon>
        <taxon>Actinomycetes</taxon>
        <taxon>Kitasatosporales</taxon>
        <taxon>Streptomycetaceae</taxon>
        <taxon>Streptomyces</taxon>
    </lineage>
</organism>
<sequence>MRRTAAVAAALTVSAVSALAVTGCSSSGKSTPGGVTKEERARADAEAAARAKDEAAMKDVALRYVKADLAGDAETRCGLRTETKLTRSECLETYRDSRSKPEEGVTVTVEGGPVDVGPIRNHSAGTGLMLTQKTVVDGHAYYRREAIRMVKVEGKWLVDQVALADDEAMASAVPVRSALMRPAA</sequence>
<feature type="region of interest" description="Disordered" evidence="1">
    <location>
        <begin position="101"/>
        <end position="120"/>
    </location>
</feature>
<evidence type="ECO:0000256" key="2">
    <source>
        <dbReference type="SAM" id="SignalP"/>
    </source>
</evidence>
<dbReference type="AlphaFoldDB" id="A0A919ED21"/>
<evidence type="ECO:0000313" key="3">
    <source>
        <dbReference type="EMBL" id="GHF44218.1"/>
    </source>
</evidence>
<evidence type="ECO:0008006" key="5">
    <source>
        <dbReference type="Google" id="ProtNLM"/>
    </source>
</evidence>
<keyword evidence="2" id="KW-0732">Signal</keyword>
<feature type="signal peptide" evidence="2">
    <location>
        <begin position="1"/>
        <end position="20"/>
    </location>
</feature>
<feature type="compositionally biased region" description="Low complexity" evidence="1">
    <location>
        <begin position="104"/>
        <end position="118"/>
    </location>
</feature>